<gene>
    <name evidence="1" type="ORF">BJ988_000616</name>
</gene>
<dbReference type="Proteomes" id="UP000564496">
    <property type="component" value="Unassembled WGS sequence"/>
</dbReference>
<dbReference type="EMBL" id="JACBZR010000001">
    <property type="protein sequence ID" value="NYI75968.1"/>
    <property type="molecule type" value="Genomic_DNA"/>
</dbReference>
<keyword evidence="2" id="KW-1185">Reference proteome</keyword>
<protein>
    <submittedName>
        <fullName evidence="1">Uncharacterized protein</fullName>
    </submittedName>
</protein>
<sequence length="197" mass="20867">MSVWAESVKSGWANLVGPEATRTNTTIALGSAVVGMVGAAMWARRSGAGAGSTTIMAGLALDLIGGAYVNNTRASVRWYERAGQDDADHLRFAALHGHPVVVAWADHRVGARDNGASWALAQYGYMMLSTAVIRRSPTHRRSLGLALTAGGLVLDRALGSSTVAPWFAWSYYPKLLMGHAAGSLWPETDIGVRSSSR</sequence>
<reference evidence="1 2" key="1">
    <citation type="submission" date="2020-07" db="EMBL/GenBank/DDBJ databases">
        <title>Sequencing the genomes of 1000 actinobacteria strains.</title>
        <authorList>
            <person name="Klenk H.-P."/>
        </authorList>
    </citation>
    <scope>NUCLEOTIDE SEQUENCE [LARGE SCALE GENOMIC DNA]</scope>
    <source>
        <strain evidence="1 2">DSM 26487</strain>
    </source>
</reference>
<evidence type="ECO:0000313" key="1">
    <source>
        <dbReference type="EMBL" id="NYI75968.1"/>
    </source>
</evidence>
<organism evidence="1 2">
    <name type="scientific">Nocardioides panzhihuensis</name>
    <dbReference type="NCBI Taxonomy" id="860243"/>
    <lineage>
        <taxon>Bacteria</taxon>
        <taxon>Bacillati</taxon>
        <taxon>Actinomycetota</taxon>
        <taxon>Actinomycetes</taxon>
        <taxon>Propionibacteriales</taxon>
        <taxon>Nocardioidaceae</taxon>
        <taxon>Nocardioides</taxon>
    </lineage>
</organism>
<comment type="caution">
    <text evidence="1">The sequence shown here is derived from an EMBL/GenBank/DDBJ whole genome shotgun (WGS) entry which is preliminary data.</text>
</comment>
<dbReference type="AlphaFoldDB" id="A0A7Z0DI83"/>
<evidence type="ECO:0000313" key="2">
    <source>
        <dbReference type="Proteomes" id="UP000564496"/>
    </source>
</evidence>
<name>A0A7Z0DI83_9ACTN</name>
<dbReference type="RefSeq" id="WP_179656655.1">
    <property type="nucleotide sequence ID" value="NZ_JACBZR010000001.1"/>
</dbReference>
<proteinExistence type="predicted"/>
<accession>A0A7Z0DI83</accession>